<accession>A0A1C3KHA0</accession>
<gene>
    <name evidence="2" type="primary">PowCR01_000084000</name>
    <name evidence="2" type="ORF">POWCR01_000084000</name>
</gene>
<protein>
    <submittedName>
        <fullName evidence="2">PIR protein</fullName>
    </submittedName>
</protein>
<dbReference type="Proteomes" id="UP000243200">
    <property type="component" value="Unassembled WGS sequence"/>
</dbReference>
<keyword evidence="1" id="KW-1133">Transmembrane helix</keyword>
<feature type="transmembrane region" description="Helical" evidence="1">
    <location>
        <begin position="244"/>
        <end position="264"/>
    </location>
</feature>
<evidence type="ECO:0000313" key="2">
    <source>
        <dbReference type="EMBL" id="SBT73131.1"/>
    </source>
</evidence>
<dbReference type="AlphaFoldDB" id="A0A1C3KHA0"/>
<dbReference type="VEuPathDB" id="PlasmoDB:POWCR01_000084000"/>
<dbReference type="VEuPathDB" id="PlasmoDB:PocGH01_00193800"/>
<dbReference type="Pfam" id="PF05795">
    <property type="entry name" value="Plasmodium_Vir"/>
    <property type="match status" value="1"/>
</dbReference>
<sequence length="320" mass="37563">MATDISVNDLPSKKFNKIWENGICYNEVNDIITYNKSQVEAFTWKGNVQKNFSNHLGKLKAQIKENTLEKRCRDLYYLLYGILYQLKNLKDYDTIYIGIKDTIKNHINSAFMNAAITDRGYADCLVAANDEKDYEHATIKNKKHIDDLCEDFIYIEKNINQINSSHECSKIKVYIEDEFNTRNNTYNLNKELYAKILGYYKKNNFDSFKDIIAKIKCTTTEDSQARAHLDGVEFQLDFLPFHNIIVPILSLLGFLLIFFFLYKATPLRSWFERKIRKKIIFANSENDEVSEKILEEVCEYPQTNSYNDEYNVLYNSVSDN</sequence>
<dbReference type="EMBL" id="FLRJ01000246">
    <property type="protein sequence ID" value="SBT73131.1"/>
    <property type="molecule type" value="Genomic_DNA"/>
</dbReference>
<keyword evidence="1" id="KW-0812">Transmembrane</keyword>
<reference evidence="2 3" key="1">
    <citation type="submission" date="2016-06" db="EMBL/GenBank/DDBJ databases">
        <authorList>
            <consortium name="Pathogen Informatics"/>
        </authorList>
    </citation>
    <scope>NUCLEOTIDE SEQUENCE [LARGE SCALE GENOMIC DNA]</scope>
</reference>
<name>A0A1C3KHA0_PLAOA</name>
<evidence type="ECO:0000313" key="3">
    <source>
        <dbReference type="Proteomes" id="UP000243200"/>
    </source>
</evidence>
<proteinExistence type="predicted"/>
<dbReference type="InterPro" id="IPR008780">
    <property type="entry name" value="Plasmodium_Vir"/>
</dbReference>
<organism evidence="2 3">
    <name type="scientific">Plasmodium ovale</name>
    <name type="common">malaria parasite P. ovale</name>
    <dbReference type="NCBI Taxonomy" id="36330"/>
    <lineage>
        <taxon>Eukaryota</taxon>
        <taxon>Sar</taxon>
        <taxon>Alveolata</taxon>
        <taxon>Apicomplexa</taxon>
        <taxon>Aconoidasida</taxon>
        <taxon>Haemosporida</taxon>
        <taxon>Plasmodiidae</taxon>
        <taxon>Plasmodium</taxon>
        <taxon>Plasmodium (Plasmodium)</taxon>
    </lineage>
</organism>
<keyword evidence="1" id="KW-0472">Membrane</keyword>
<evidence type="ECO:0000256" key="1">
    <source>
        <dbReference type="SAM" id="Phobius"/>
    </source>
</evidence>
<dbReference type="OrthoDB" id="10314819at2759"/>